<reference evidence="18 19" key="1">
    <citation type="journal article" date="2012" name="Genome Biol.">
        <title>Sequencing three crocodilian genomes to illuminate the evolution of archosaurs and amniotes.</title>
        <authorList>
            <person name="St John J.A."/>
            <person name="Braun E.L."/>
            <person name="Isberg S.R."/>
            <person name="Miles L.G."/>
            <person name="Chong A.Y."/>
            <person name="Gongora J."/>
            <person name="Dalzell P."/>
            <person name="Moran C."/>
            <person name="Bed'hom B."/>
            <person name="Abzhanov A."/>
            <person name="Burgess S.C."/>
            <person name="Cooksey A.M."/>
            <person name="Castoe T.A."/>
            <person name="Crawford N.G."/>
            <person name="Densmore L.D."/>
            <person name="Drew J.C."/>
            <person name="Edwards S.V."/>
            <person name="Faircloth B.C."/>
            <person name="Fujita M.K."/>
            <person name="Greenwold M.J."/>
            <person name="Hoffmann F.G."/>
            <person name="Howard J.M."/>
            <person name="Iguchi T."/>
            <person name="Janes D.E."/>
            <person name="Khan S.Y."/>
            <person name="Kohno S."/>
            <person name="de Koning A.J."/>
            <person name="Lance S.L."/>
            <person name="McCarthy F.M."/>
            <person name="McCormack J.E."/>
            <person name="Merchant M.E."/>
            <person name="Peterson D.G."/>
            <person name="Pollock D.D."/>
            <person name="Pourmand N."/>
            <person name="Raney B.J."/>
            <person name="Roessler K.A."/>
            <person name="Sanford J.R."/>
            <person name="Sawyer R.H."/>
            <person name="Schmidt C.J."/>
            <person name="Triplett E.W."/>
            <person name="Tuberville T.D."/>
            <person name="Venegas-Anaya M."/>
            <person name="Howard J.T."/>
            <person name="Jarvis E.D."/>
            <person name="Guillette L.J.Jr."/>
            <person name="Glenn T.C."/>
            <person name="Green R.E."/>
            <person name="Ray D.A."/>
        </authorList>
    </citation>
    <scope>NUCLEOTIDE SEQUENCE [LARGE SCALE GENOMIC DNA]</scope>
    <source>
        <strain evidence="18">KSC_2009_1</strain>
    </source>
</reference>
<dbReference type="STRING" id="8496.A0A151N6Q5"/>
<evidence type="ECO:0000256" key="11">
    <source>
        <dbReference type="ARBA" id="ARBA00023033"/>
    </source>
</evidence>
<evidence type="ECO:0000256" key="12">
    <source>
        <dbReference type="ARBA" id="ARBA00023136"/>
    </source>
</evidence>
<evidence type="ECO:0000256" key="15">
    <source>
        <dbReference type="PIRSR" id="PIRSR602401-1"/>
    </source>
</evidence>
<dbReference type="Gene3D" id="1.10.630.10">
    <property type="entry name" value="Cytochrome P450"/>
    <property type="match status" value="1"/>
</dbReference>
<accession>A0A151N6Q5</accession>
<dbReference type="GO" id="GO:0006805">
    <property type="term" value="P:xenobiotic metabolic process"/>
    <property type="evidence" value="ECO:0007669"/>
    <property type="project" value="TreeGrafter"/>
</dbReference>
<comment type="caution">
    <text evidence="18">The sequence shown here is derived from an EMBL/GenBank/DDBJ whole genome shotgun (WGS) entry which is preliminary data.</text>
</comment>
<dbReference type="InterPro" id="IPR036396">
    <property type="entry name" value="Cyt_P450_sf"/>
</dbReference>
<name>A0A151N6Q5_ALLMI</name>
<comment type="catalytic activity">
    <reaction evidence="14">
        <text>an organic molecule + reduced [NADPH--hemoprotein reductase] + O2 = an alcohol + oxidized [NADPH--hemoprotein reductase] + H2O + H(+)</text>
        <dbReference type="Rhea" id="RHEA:17149"/>
        <dbReference type="Rhea" id="RHEA-COMP:11964"/>
        <dbReference type="Rhea" id="RHEA-COMP:11965"/>
        <dbReference type="ChEBI" id="CHEBI:15377"/>
        <dbReference type="ChEBI" id="CHEBI:15378"/>
        <dbReference type="ChEBI" id="CHEBI:15379"/>
        <dbReference type="ChEBI" id="CHEBI:30879"/>
        <dbReference type="ChEBI" id="CHEBI:57618"/>
        <dbReference type="ChEBI" id="CHEBI:58210"/>
        <dbReference type="ChEBI" id="CHEBI:142491"/>
        <dbReference type="EC" id="1.14.14.1"/>
    </reaction>
</comment>
<evidence type="ECO:0000256" key="5">
    <source>
        <dbReference type="ARBA" id="ARBA00022617"/>
    </source>
</evidence>
<dbReference type="PANTHER" id="PTHR24300">
    <property type="entry name" value="CYTOCHROME P450 508A4-RELATED"/>
    <property type="match status" value="1"/>
</dbReference>
<evidence type="ECO:0000256" key="7">
    <source>
        <dbReference type="ARBA" id="ARBA00022824"/>
    </source>
</evidence>
<evidence type="ECO:0000256" key="13">
    <source>
        <dbReference type="ARBA" id="ARBA00037347"/>
    </source>
</evidence>
<dbReference type="GO" id="GO:0019373">
    <property type="term" value="P:epoxygenase P450 pathway"/>
    <property type="evidence" value="ECO:0007669"/>
    <property type="project" value="TreeGrafter"/>
</dbReference>
<organism evidence="18 19">
    <name type="scientific">Alligator mississippiensis</name>
    <name type="common">American alligator</name>
    <dbReference type="NCBI Taxonomy" id="8496"/>
    <lineage>
        <taxon>Eukaryota</taxon>
        <taxon>Metazoa</taxon>
        <taxon>Chordata</taxon>
        <taxon>Craniata</taxon>
        <taxon>Vertebrata</taxon>
        <taxon>Euteleostomi</taxon>
        <taxon>Archelosauria</taxon>
        <taxon>Archosauria</taxon>
        <taxon>Crocodylia</taxon>
        <taxon>Alligatoridae</taxon>
        <taxon>Alligatorinae</taxon>
        <taxon>Alligator</taxon>
    </lineage>
</organism>
<keyword evidence="6 15" id="KW-0479">Metal-binding</keyword>
<dbReference type="PRINTS" id="PR00385">
    <property type="entry name" value="P450"/>
</dbReference>
<evidence type="ECO:0000256" key="6">
    <source>
        <dbReference type="ARBA" id="ARBA00022723"/>
    </source>
</evidence>
<evidence type="ECO:0000256" key="17">
    <source>
        <dbReference type="SAM" id="SignalP"/>
    </source>
</evidence>
<dbReference type="SUPFAM" id="SSF48264">
    <property type="entry name" value="Cytochrome P450"/>
    <property type="match status" value="1"/>
</dbReference>
<dbReference type="InterPro" id="IPR001128">
    <property type="entry name" value="Cyt_P450"/>
</dbReference>
<evidence type="ECO:0000256" key="4">
    <source>
        <dbReference type="ARBA" id="ARBA00010617"/>
    </source>
</evidence>
<feature type="chain" id="PRO_5007585785" description="Cytochrome P450 2F3-like" evidence="17">
    <location>
        <begin position="26"/>
        <end position="496"/>
    </location>
</feature>
<dbReference type="OrthoDB" id="3934656at2759"/>
<comment type="cofactor">
    <cofactor evidence="1 15">
        <name>heme</name>
        <dbReference type="ChEBI" id="CHEBI:30413"/>
    </cofactor>
</comment>
<dbReference type="Pfam" id="PF00067">
    <property type="entry name" value="p450"/>
    <property type="match status" value="1"/>
</dbReference>
<keyword evidence="17" id="KW-0732">Signal</keyword>
<keyword evidence="10 15" id="KW-0408">Iron</keyword>
<evidence type="ECO:0000256" key="10">
    <source>
        <dbReference type="ARBA" id="ARBA00023004"/>
    </source>
</evidence>
<keyword evidence="11 16" id="KW-0503">Monooxygenase</keyword>
<evidence type="ECO:0000256" key="3">
    <source>
        <dbReference type="ARBA" id="ARBA00004586"/>
    </source>
</evidence>
<evidence type="ECO:0000256" key="8">
    <source>
        <dbReference type="ARBA" id="ARBA00022848"/>
    </source>
</evidence>
<dbReference type="InterPro" id="IPR002401">
    <property type="entry name" value="Cyt_P450_E_grp-I"/>
</dbReference>
<evidence type="ECO:0000256" key="2">
    <source>
        <dbReference type="ARBA" id="ARBA00004524"/>
    </source>
</evidence>
<evidence type="ECO:0008006" key="20">
    <source>
        <dbReference type="Google" id="ProtNLM"/>
    </source>
</evidence>
<keyword evidence="12" id="KW-0472">Membrane</keyword>
<dbReference type="InterPro" id="IPR020469">
    <property type="entry name" value="Cyt_P450_CYP2_fam"/>
</dbReference>
<dbReference type="GO" id="GO:0020037">
    <property type="term" value="F:heme binding"/>
    <property type="evidence" value="ECO:0007669"/>
    <property type="project" value="InterPro"/>
</dbReference>
<keyword evidence="8" id="KW-0492">Microsome</keyword>
<dbReference type="GO" id="GO:0005506">
    <property type="term" value="F:iron ion binding"/>
    <property type="evidence" value="ECO:0007669"/>
    <property type="project" value="InterPro"/>
</dbReference>
<protein>
    <recommendedName>
        <fullName evidence="20">Cytochrome P450 2F3-like</fullName>
    </recommendedName>
</protein>
<evidence type="ECO:0000256" key="16">
    <source>
        <dbReference type="RuleBase" id="RU000461"/>
    </source>
</evidence>
<dbReference type="PRINTS" id="PR00463">
    <property type="entry name" value="EP450I"/>
</dbReference>
<proteinExistence type="inferred from homology"/>
<sequence length="496" mass="55695">MELSTATLLLLALALTSLAWLLAGAQRGRSGGRRLPPGPRPLPLLGNLLQLDTKHMIQSLTALAARYGPVFMVHLGSQPIVVLCGYRTVKEALVDQAEVFAGRGDLPVVYRFTQGNGIAFSNGDKWRVLRRFAMQTLRGFGMGKRSLEAPIQEEARCLVGELNGTQAAPFDPTFLLGCAVSNVICSVVFGERFEYTDHGFLAFLGVMNQNFLLLSSVWGQLYNLFPGLLRWLPGPHNRIFANFEQLRRFVAKQVERHRLALDPNFPQDFIDCFLLRMEQEKQDPQSHFHMETLVMTTHNLFFAGTESTSTTLRYGLLILMKYPEIQAKVHEEIDRVIGQDRRPSVEDRSCMPYTDAVIHEIQRFSDIIPLGIPHAVTCDTVFQGYLLPKGTNVMPVLGTVLKDPTQFRNPGAFDPSHFLDERGGFQRHDAFMAFSAGKRICLGEALARMELFLFFTTLLQRFVFKPLCHPEQIDLTPQVSGLGNLPPPYKCCAVPR</sequence>
<dbReference type="EMBL" id="AKHW03003986">
    <property type="protein sequence ID" value="KYO32269.1"/>
    <property type="molecule type" value="Genomic_DNA"/>
</dbReference>
<dbReference type="FunFam" id="1.10.630.10:FF:000001">
    <property type="entry name" value="Cytochrome P450, family 2"/>
    <property type="match status" value="1"/>
</dbReference>
<comment type="function">
    <text evidence="13">Cytochromes P450 are a group of heme-thiolate monooxygenases. In liver microsomes, this enzyme is involved in an NADPH-dependent electron transport pathway. It oxidizes a variety of structurally unrelated compounds, including steroids, fatty acids, and xenobiotics.</text>
</comment>
<dbReference type="GO" id="GO:0008392">
    <property type="term" value="F:arachidonate epoxygenase activity"/>
    <property type="evidence" value="ECO:0007669"/>
    <property type="project" value="TreeGrafter"/>
</dbReference>
<evidence type="ECO:0000256" key="1">
    <source>
        <dbReference type="ARBA" id="ARBA00001971"/>
    </source>
</evidence>
<keyword evidence="7" id="KW-0256">Endoplasmic reticulum</keyword>
<dbReference type="GO" id="GO:0005789">
    <property type="term" value="C:endoplasmic reticulum membrane"/>
    <property type="evidence" value="ECO:0007669"/>
    <property type="project" value="UniProtKB-SubCell"/>
</dbReference>
<comment type="similarity">
    <text evidence="4 16">Belongs to the cytochrome P450 family.</text>
</comment>
<keyword evidence="9 16" id="KW-0560">Oxidoreductase</keyword>
<keyword evidence="19" id="KW-1185">Reference proteome</keyword>
<evidence type="ECO:0000256" key="14">
    <source>
        <dbReference type="ARBA" id="ARBA00047827"/>
    </source>
</evidence>
<dbReference type="PRINTS" id="PR01957">
    <property type="entry name" value="EP450ICYP2F"/>
</dbReference>
<dbReference type="GO" id="GO:0019825">
    <property type="term" value="F:oxygen binding"/>
    <property type="evidence" value="ECO:0007669"/>
    <property type="project" value="InterPro"/>
</dbReference>
<dbReference type="PANTHER" id="PTHR24300:SF84">
    <property type="entry name" value="CYTOCHROME P450, FAMILY 2, SUBFAMILY T, POLYPEPTIDE 4"/>
    <property type="match status" value="1"/>
</dbReference>
<keyword evidence="5 15" id="KW-0349">Heme</keyword>
<evidence type="ECO:0000313" key="19">
    <source>
        <dbReference type="Proteomes" id="UP000050525"/>
    </source>
</evidence>
<dbReference type="GO" id="GO:0016712">
    <property type="term" value="F:oxidoreductase activity, acting on paired donors, with incorporation or reduction of molecular oxygen, reduced flavin or flavoprotein as one donor, and incorporation of one atom of oxygen"/>
    <property type="evidence" value="ECO:0007669"/>
    <property type="project" value="UniProtKB-EC"/>
</dbReference>
<evidence type="ECO:0000313" key="18">
    <source>
        <dbReference type="EMBL" id="KYO32269.1"/>
    </source>
</evidence>
<dbReference type="KEGG" id="amj:102565609"/>
<feature type="binding site" description="axial binding residue" evidence="15">
    <location>
        <position position="441"/>
    </location>
    <ligand>
        <name>heme</name>
        <dbReference type="ChEBI" id="CHEBI:30413"/>
    </ligand>
    <ligandPart>
        <name>Fe</name>
        <dbReference type="ChEBI" id="CHEBI:18248"/>
    </ligandPart>
</feature>
<evidence type="ECO:0000256" key="9">
    <source>
        <dbReference type="ARBA" id="ARBA00023002"/>
    </source>
</evidence>
<feature type="signal peptide" evidence="17">
    <location>
        <begin position="1"/>
        <end position="25"/>
    </location>
</feature>
<gene>
    <name evidence="18" type="ORF">Y1Q_0015040</name>
</gene>
<dbReference type="eggNOG" id="KOG0156">
    <property type="taxonomic scope" value="Eukaryota"/>
</dbReference>
<dbReference type="AlphaFoldDB" id="A0A151N6Q5"/>
<dbReference type="PROSITE" id="PS00086">
    <property type="entry name" value="CYTOCHROME_P450"/>
    <property type="match status" value="1"/>
</dbReference>
<comment type="subcellular location">
    <subcellularLocation>
        <location evidence="3">Endoplasmic reticulum membrane</location>
    </subcellularLocation>
    <subcellularLocation>
        <location evidence="2">Microsome membrane</location>
    </subcellularLocation>
</comment>
<dbReference type="InterPro" id="IPR050182">
    <property type="entry name" value="Cytochrome_P450_fam2"/>
</dbReference>
<dbReference type="InterPro" id="IPR017972">
    <property type="entry name" value="Cyt_P450_CS"/>
</dbReference>
<dbReference type="CDD" id="cd11026">
    <property type="entry name" value="CYP2"/>
    <property type="match status" value="1"/>
</dbReference>
<dbReference type="Proteomes" id="UP000050525">
    <property type="component" value="Unassembled WGS sequence"/>
</dbReference>